<sequence length="246" mass="27469">MLRFRIAKICAILCTLAGAAQAHEPTVQVLYSERPPYLMTAAEGGPGGLTGAPATRAFRLAGISARWLNLPTNRQLLTVRDSKLPACAIGWFRTPEREIYAKFTKPLYHDKDWTVLAHVHLAEHGDGSLQELMQRKDVRILVKDNYSYGSELDKMLARTQPILAISTAPTAKMVQSISKGAADMMFVSEEEGSYIMEHHPAEQTRQLRLLRFKDLPHGPERYLMCNKATPDAYIERLNSAIASPAH</sequence>
<accession>A0A845I3M8</accession>
<reference evidence="2" key="1">
    <citation type="submission" date="2019-12" db="EMBL/GenBank/DDBJ databases">
        <title>Novel species isolated from a subtropical stream in China.</title>
        <authorList>
            <person name="Lu H."/>
        </authorList>
    </citation>
    <scope>NUCLEOTIDE SEQUENCE [LARGE SCALE GENOMIC DNA]</scope>
    <source>
        <strain evidence="2">FT93W</strain>
    </source>
</reference>
<dbReference type="Proteomes" id="UP000444316">
    <property type="component" value="Unassembled WGS sequence"/>
</dbReference>
<keyword evidence="1" id="KW-0732">Signal</keyword>
<evidence type="ECO:0000313" key="3">
    <source>
        <dbReference type="Proteomes" id="UP000444316"/>
    </source>
</evidence>
<gene>
    <name evidence="2" type="ORF">GTP23_10400</name>
</gene>
<organism evidence="2 3">
    <name type="scientific">Duganella fentianensis</name>
    <dbReference type="NCBI Taxonomy" id="2692177"/>
    <lineage>
        <taxon>Bacteria</taxon>
        <taxon>Pseudomonadati</taxon>
        <taxon>Pseudomonadota</taxon>
        <taxon>Betaproteobacteria</taxon>
        <taxon>Burkholderiales</taxon>
        <taxon>Oxalobacteraceae</taxon>
        <taxon>Telluria group</taxon>
        <taxon>Duganella</taxon>
    </lineage>
</organism>
<name>A0A845I3M8_9BURK</name>
<dbReference type="RefSeq" id="WP_161035074.1">
    <property type="nucleotide sequence ID" value="NZ_WWCL01000002.1"/>
</dbReference>
<feature type="chain" id="PRO_5032658498" evidence="1">
    <location>
        <begin position="23"/>
        <end position="246"/>
    </location>
</feature>
<keyword evidence="3" id="KW-1185">Reference proteome</keyword>
<proteinExistence type="predicted"/>
<dbReference type="SUPFAM" id="SSF53850">
    <property type="entry name" value="Periplasmic binding protein-like II"/>
    <property type="match status" value="1"/>
</dbReference>
<evidence type="ECO:0000313" key="2">
    <source>
        <dbReference type="EMBL" id="MYN45458.1"/>
    </source>
</evidence>
<dbReference type="Gene3D" id="3.40.190.10">
    <property type="entry name" value="Periplasmic binding protein-like II"/>
    <property type="match status" value="2"/>
</dbReference>
<comment type="caution">
    <text evidence="2">The sequence shown here is derived from an EMBL/GenBank/DDBJ whole genome shotgun (WGS) entry which is preliminary data.</text>
</comment>
<protein>
    <submittedName>
        <fullName evidence="2">Transporter substrate-binding domain-containing protein</fullName>
    </submittedName>
</protein>
<feature type="signal peptide" evidence="1">
    <location>
        <begin position="1"/>
        <end position="22"/>
    </location>
</feature>
<dbReference type="EMBL" id="WWCL01000002">
    <property type="protein sequence ID" value="MYN45458.1"/>
    <property type="molecule type" value="Genomic_DNA"/>
</dbReference>
<dbReference type="AlphaFoldDB" id="A0A845I3M8"/>
<evidence type="ECO:0000256" key="1">
    <source>
        <dbReference type="SAM" id="SignalP"/>
    </source>
</evidence>